<accession>A0A8H5BD68</accession>
<evidence type="ECO:0000313" key="3">
    <source>
        <dbReference type="Proteomes" id="UP000567179"/>
    </source>
</evidence>
<dbReference type="EMBL" id="JAACJJ010000028">
    <property type="protein sequence ID" value="KAF5320716.1"/>
    <property type="molecule type" value="Genomic_DNA"/>
</dbReference>
<feature type="compositionally biased region" description="Basic and acidic residues" evidence="1">
    <location>
        <begin position="377"/>
        <end position="387"/>
    </location>
</feature>
<evidence type="ECO:0000313" key="2">
    <source>
        <dbReference type="EMBL" id="KAF5320716.1"/>
    </source>
</evidence>
<feature type="region of interest" description="Disordered" evidence="1">
    <location>
        <begin position="311"/>
        <end position="365"/>
    </location>
</feature>
<feature type="compositionally biased region" description="Low complexity" evidence="1">
    <location>
        <begin position="157"/>
        <end position="166"/>
    </location>
</feature>
<feature type="region of interest" description="Disordered" evidence="1">
    <location>
        <begin position="52"/>
        <end position="96"/>
    </location>
</feature>
<organism evidence="2 3">
    <name type="scientific">Psilocybe cf. subviscida</name>
    <dbReference type="NCBI Taxonomy" id="2480587"/>
    <lineage>
        <taxon>Eukaryota</taxon>
        <taxon>Fungi</taxon>
        <taxon>Dikarya</taxon>
        <taxon>Basidiomycota</taxon>
        <taxon>Agaricomycotina</taxon>
        <taxon>Agaricomycetes</taxon>
        <taxon>Agaricomycetidae</taxon>
        <taxon>Agaricales</taxon>
        <taxon>Agaricineae</taxon>
        <taxon>Strophariaceae</taxon>
        <taxon>Psilocybe</taxon>
    </lineage>
</organism>
<dbReference type="OrthoDB" id="3358973at2759"/>
<feature type="compositionally biased region" description="Polar residues" evidence="1">
    <location>
        <begin position="80"/>
        <end position="89"/>
    </location>
</feature>
<feature type="compositionally biased region" description="Pro residues" evidence="1">
    <location>
        <begin position="327"/>
        <end position="344"/>
    </location>
</feature>
<dbReference type="AlphaFoldDB" id="A0A8H5BD68"/>
<name>A0A8H5BD68_9AGAR</name>
<keyword evidence="3" id="KW-1185">Reference proteome</keyword>
<dbReference type="Proteomes" id="UP000567179">
    <property type="component" value="Unassembled WGS sequence"/>
</dbReference>
<gene>
    <name evidence="2" type="ORF">D9619_001821</name>
</gene>
<proteinExistence type="predicted"/>
<feature type="compositionally biased region" description="Polar residues" evidence="1">
    <location>
        <begin position="52"/>
        <end position="61"/>
    </location>
</feature>
<comment type="caution">
    <text evidence="2">The sequence shown here is derived from an EMBL/GenBank/DDBJ whole genome shotgun (WGS) entry which is preliminary data.</text>
</comment>
<sequence length="394" mass="43490">MKNKLLGETCDADKEKQREVERAKRAQYWREQNAFHQNLMNMRETARASILSLPNNGNNRDYGTLSRDPSDESHTPILPGSTTQKSSGLRNYIDDGSSEFDDSGIIVMSTVIHPSPSLTTNEEDIANRSIPFYEHDDFATGPQRAPSKGKEREMHSRSSTPDASSSDQLEDVGYPPTNEEAAETRRIEENLRQWEMAERHRRKAARGSSQSSNTPSLMSDVTKRASLLWTSRKAKNTPPGGIGTHTVLQSSENIDSVLLNQISPAHSPTRSSSLDSTATSTYVQNPFEHPEDSSRSISTSHTDDTITLADQASAAGATPLRTQSRSHPPPQPLNLPPPRTPPPTVSLASPPLPEDVDPSKPQPEVRWWHDWLCGCGEGKDRGGDHQAGRTNPFE</sequence>
<feature type="region of interest" description="Disordered" evidence="1">
    <location>
        <begin position="132"/>
        <end position="220"/>
    </location>
</feature>
<feature type="region of interest" description="Disordered" evidence="1">
    <location>
        <begin position="375"/>
        <end position="394"/>
    </location>
</feature>
<protein>
    <submittedName>
        <fullName evidence="2">Uncharacterized protein</fullName>
    </submittedName>
</protein>
<reference evidence="2 3" key="1">
    <citation type="journal article" date="2020" name="ISME J.">
        <title>Uncovering the hidden diversity of litter-decomposition mechanisms in mushroom-forming fungi.</title>
        <authorList>
            <person name="Floudas D."/>
            <person name="Bentzer J."/>
            <person name="Ahren D."/>
            <person name="Johansson T."/>
            <person name="Persson P."/>
            <person name="Tunlid A."/>
        </authorList>
    </citation>
    <scope>NUCLEOTIDE SEQUENCE [LARGE SCALE GENOMIC DNA]</scope>
    <source>
        <strain evidence="2 3">CBS 101986</strain>
    </source>
</reference>
<feature type="compositionally biased region" description="Basic and acidic residues" evidence="1">
    <location>
        <begin position="182"/>
        <end position="198"/>
    </location>
</feature>
<feature type="compositionally biased region" description="Polar residues" evidence="1">
    <location>
        <begin position="207"/>
        <end position="219"/>
    </location>
</feature>
<evidence type="ECO:0000256" key="1">
    <source>
        <dbReference type="SAM" id="MobiDB-lite"/>
    </source>
</evidence>